<dbReference type="AlphaFoldDB" id="A0A915BWZ1"/>
<evidence type="ECO:0000313" key="6">
    <source>
        <dbReference type="Proteomes" id="UP000887569"/>
    </source>
</evidence>
<evidence type="ECO:0000256" key="3">
    <source>
        <dbReference type="ARBA" id="ARBA00023043"/>
    </source>
</evidence>
<dbReference type="InterPro" id="IPR036770">
    <property type="entry name" value="Ankyrin_rpt-contain_sf"/>
</dbReference>
<dbReference type="WBParaSite" id="PgR067_g001_t03">
    <property type="protein sequence ID" value="PgR067_g001_t03"/>
    <property type="gene ID" value="PgR067_g001"/>
</dbReference>
<proteinExistence type="inferred from homology"/>
<feature type="repeat" description="ANK" evidence="4">
    <location>
        <begin position="84"/>
        <end position="118"/>
    </location>
</feature>
<dbReference type="InterPro" id="IPR001496">
    <property type="entry name" value="SOCS_box"/>
</dbReference>
<dbReference type="InterPro" id="IPR036036">
    <property type="entry name" value="SOCS_box-like_dom_sf"/>
</dbReference>
<keyword evidence="6" id="KW-1185">Reference proteome</keyword>
<dbReference type="GO" id="GO:0045732">
    <property type="term" value="P:positive regulation of protein catabolic process"/>
    <property type="evidence" value="ECO:0007669"/>
    <property type="project" value="TreeGrafter"/>
</dbReference>
<dbReference type="PROSITE" id="PS50297">
    <property type="entry name" value="ANK_REP_REGION"/>
    <property type="match status" value="2"/>
</dbReference>
<dbReference type="PROSITE" id="PS50225">
    <property type="entry name" value="SOCS"/>
    <property type="match status" value="1"/>
</dbReference>
<evidence type="ECO:0000256" key="2">
    <source>
        <dbReference type="ARBA" id="ARBA00022737"/>
    </source>
</evidence>
<keyword evidence="3 4" id="KW-0040">ANK repeat</keyword>
<dbReference type="SMART" id="SM00248">
    <property type="entry name" value="ANK"/>
    <property type="match status" value="7"/>
</dbReference>
<feature type="domain" description="SOCS box" evidence="5">
    <location>
        <begin position="310"/>
        <end position="363"/>
    </location>
</feature>
<dbReference type="CDD" id="cd03587">
    <property type="entry name" value="SOCS"/>
    <property type="match status" value="1"/>
</dbReference>
<comment type="similarity">
    <text evidence="1">Belongs to the ankyrin SOCS box (ASB) family.</text>
</comment>
<dbReference type="Proteomes" id="UP000887569">
    <property type="component" value="Unplaced"/>
</dbReference>
<evidence type="ECO:0000259" key="5">
    <source>
        <dbReference type="PROSITE" id="PS50225"/>
    </source>
</evidence>
<dbReference type="Pfam" id="PF00023">
    <property type="entry name" value="Ank"/>
    <property type="match status" value="2"/>
</dbReference>
<feature type="repeat" description="ANK" evidence="4">
    <location>
        <begin position="192"/>
        <end position="224"/>
    </location>
</feature>
<protein>
    <submittedName>
        <fullName evidence="7 8">SOCS box domain-containing protein</fullName>
    </submittedName>
</protein>
<dbReference type="SUPFAM" id="SSF158235">
    <property type="entry name" value="SOCS box-like"/>
    <property type="match status" value="1"/>
</dbReference>
<dbReference type="Gene3D" id="1.10.750.20">
    <property type="entry name" value="SOCS box"/>
    <property type="match status" value="1"/>
</dbReference>
<dbReference type="SMART" id="SM00969">
    <property type="entry name" value="SOCS_box"/>
    <property type="match status" value="1"/>
</dbReference>
<reference evidence="7 8" key="1">
    <citation type="submission" date="2022-11" db="UniProtKB">
        <authorList>
            <consortium name="WormBaseParasite"/>
        </authorList>
    </citation>
    <scope>IDENTIFICATION</scope>
</reference>
<dbReference type="WBParaSite" id="PgR067_g001_t01">
    <property type="protein sequence ID" value="PgR067_g001_t01"/>
    <property type="gene ID" value="PgR067_g001"/>
</dbReference>
<evidence type="ECO:0000313" key="8">
    <source>
        <dbReference type="WBParaSite" id="PgR067_g001_t03"/>
    </source>
</evidence>
<dbReference type="PANTHER" id="PTHR24136">
    <property type="entry name" value="SOWAH (DROSOPHILA) HOMOLOG"/>
    <property type="match status" value="1"/>
</dbReference>
<organism evidence="6 7">
    <name type="scientific">Parascaris univalens</name>
    <name type="common">Nematode worm</name>
    <dbReference type="NCBI Taxonomy" id="6257"/>
    <lineage>
        <taxon>Eukaryota</taxon>
        <taxon>Metazoa</taxon>
        <taxon>Ecdysozoa</taxon>
        <taxon>Nematoda</taxon>
        <taxon>Chromadorea</taxon>
        <taxon>Rhabditida</taxon>
        <taxon>Spirurina</taxon>
        <taxon>Ascaridomorpha</taxon>
        <taxon>Ascaridoidea</taxon>
        <taxon>Ascarididae</taxon>
        <taxon>Parascaris</taxon>
    </lineage>
</organism>
<sequence>MAKVCHSLVGNDEGIAHISCTEERLQLAVKNGHYEYVRFLLQNDADPISGRFSDPEMSLIYQEDANLTAFLLSFGGNPNVYDHEGLTPLMRACRKGDAGTTTAIVLLTYGADVNAFAMPEQDLRTPLHYAVLYGSIKLVSLLIEHGAHVNQPCGYDRPSVLNLAVLKDDPELLRLLLDAGAKPNAVHTSIGSSLHIAACSPLKNQFEIMRLLLEFGADVNLRHTLPEGDVLPTPFVEYFKSQEKVDKKVVHLLLAYGAEVIVRSPLTDARGQLFNLREIYILQPDVFNVMLDVGEEYECTAIDRLSTVDSLKKLLISKASCPASLQQQCRLRIRRLLIPMCPAKVATLSIPEHLRPYLLGYAL</sequence>
<name>A0A915BWZ1_PARUN</name>
<dbReference type="GO" id="GO:0016567">
    <property type="term" value="P:protein ubiquitination"/>
    <property type="evidence" value="ECO:0007669"/>
    <property type="project" value="TreeGrafter"/>
</dbReference>
<evidence type="ECO:0000256" key="1">
    <source>
        <dbReference type="ARBA" id="ARBA00005949"/>
    </source>
</evidence>
<dbReference type="InterPro" id="IPR051573">
    <property type="entry name" value="Ankyrin-SOCS_box_domain"/>
</dbReference>
<accession>A0A915BWZ1</accession>
<keyword evidence="2" id="KW-0677">Repeat</keyword>
<dbReference type="PANTHER" id="PTHR24136:SF15">
    <property type="entry name" value="ANK_REP_REGION DOMAIN-CONTAINING PROTEIN"/>
    <property type="match status" value="1"/>
</dbReference>
<dbReference type="SUPFAM" id="SSF48403">
    <property type="entry name" value="Ankyrin repeat"/>
    <property type="match status" value="1"/>
</dbReference>
<dbReference type="Pfam" id="PF12796">
    <property type="entry name" value="Ank_2"/>
    <property type="match status" value="1"/>
</dbReference>
<evidence type="ECO:0000256" key="4">
    <source>
        <dbReference type="PROSITE-ProRule" id="PRU00023"/>
    </source>
</evidence>
<dbReference type="InterPro" id="IPR002110">
    <property type="entry name" value="Ankyrin_rpt"/>
</dbReference>
<feature type="repeat" description="ANK" evidence="4">
    <location>
        <begin position="156"/>
        <end position="188"/>
    </location>
</feature>
<dbReference type="GO" id="GO:0035556">
    <property type="term" value="P:intracellular signal transduction"/>
    <property type="evidence" value="ECO:0007669"/>
    <property type="project" value="InterPro"/>
</dbReference>
<dbReference type="Gene3D" id="1.25.40.20">
    <property type="entry name" value="Ankyrin repeat-containing domain"/>
    <property type="match status" value="1"/>
</dbReference>
<evidence type="ECO:0000313" key="7">
    <source>
        <dbReference type="WBParaSite" id="PgR067_g001_t01"/>
    </source>
</evidence>
<feature type="repeat" description="ANK" evidence="4">
    <location>
        <begin position="122"/>
        <end position="150"/>
    </location>
</feature>
<dbReference type="Pfam" id="PF07525">
    <property type="entry name" value="SOCS_box"/>
    <property type="match status" value="1"/>
</dbReference>
<dbReference type="PRINTS" id="PR01415">
    <property type="entry name" value="ANKYRIN"/>
</dbReference>
<dbReference type="PROSITE" id="PS50088">
    <property type="entry name" value="ANK_REPEAT"/>
    <property type="match status" value="4"/>
</dbReference>